<dbReference type="GO" id="GO:0016020">
    <property type="term" value="C:membrane"/>
    <property type="evidence" value="ECO:0007669"/>
    <property type="project" value="TreeGrafter"/>
</dbReference>
<dbReference type="GO" id="GO:1902387">
    <property type="term" value="F:ceramide 1-phosphate binding"/>
    <property type="evidence" value="ECO:0007669"/>
    <property type="project" value="TreeGrafter"/>
</dbReference>
<sequence length="217" mass="25133">MIEVVGGIAFIRDIEKKSLECREGNEIVVLKLCDLCNTIYPIYKKIFGDGFIADMLIKDLKNSSLKVQKAIENFPNETKYVSMMYSYNLKKYQSIHKLKRDLNNGIINFLWMKRTIEFIVIFLEKCYITNYSSKLSACAMEAYDEVLKSYHGYMTRNIVKLALKLSPSREVLTERLQLGSNEQTKLVLQKCLSIAKPLIDDISKIIERNNCNFAEKI</sequence>
<evidence type="ECO:0000313" key="3">
    <source>
        <dbReference type="EMBL" id="SBT70933.1"/>
    </source>
</evidence>
<dbReference type="GO" id="GO:0005829">
    <property type="term" value="C:cytosol"/>
    <property type="evidence" value="ECO:0007669"/>
    <property type="project" value="TreeGrafter"/>
</dbReference>
<reference evidence="3 4" key="1">
    <citation type="submission" date="2016-06" db="EMBL/GenBank/DDBJ databases">
        <authorList>
            <consortium name="Pathogen Informatics"/>
        </authorList>
    </citation>
    <scope>NUCLEOTIDE SEQUENCE [LARGE SCALE GENOMIC DNA]</scope>
    <source>
        <strain evidence="3">PmlGA01</strain>
    </source>
</reference>
<dbReference type="InterPro" id="IPR036497">
    <property type="entry name" value="GLTP_sf"/>
</dbReference>
<evidence type="ECO:0000259" key="2">
    <source>
        <dbReference type="Pfam" id="PF08718"/>
    </source>
</evidence>
<evidence type="ECO:0000256" key="1">
    <source>
        <dbReference type="ARBA" id="ARBA00022448"/>
    </source>
</evidence>
<organism evidence="3 4">
    <name type="scientific">Plasmodium malariae</name>
    <dbReference type="NCBI Taxonomy" id="5858"/>
    <lineage>
        <taxon>Eukaryota</taxon>
        <taxon>Sar</taxon>
        <taxon>Alveolata</taxon>
        <taxon>Apicomplexa</taxon>
        <taxon>Aconoidasida</taxon>
        <taxon>Haemosporida</taxon>
        <taxon>Plasmodiidae</taxon>
        <taxon>Plasmodium</taxon>
        <taxon>Plasmodium (Plasmodium)</taxon>
    </lineage>
</organism>
<dbReference type="Gene3D" id="1.10.3520.10">
    <property type="entry name" value="Glycolipid transfer protein"/>
    <property type="match status" value="1"/>
</dbReference>
<dbReference type="EMBL" id="LT594495">
    <property type="protein sequence ID" value="SBT70933.1"/>
    <property type="molecule type" value="Genomic_DNA"/>
</dbReference>
<protein>
    <submittedName>
        <fullName evidence="3">Glycolipid transfer protein, putative</fullName>
    </submittedName>
</protein>
<dbReference type="Pfam" id="PF08718">
    <property type="entry name" value="GLTP"/>
    <property type="match status" value="1"/>
</dbReference>
<dbReference type="VEuPathDB" id="PlasmoDB:PmUG01_07027300"/>
<accession>A0A1C3KBJ8</accession>
<gene>
    <name evidence="3" type="primary">GLTP</name>
    <name evidence="3" type="ORF">PMLGA01_070018000</name>
</gene>
<dbReference type="PANTHER" id="PTHR10219:SF25">
    <property type="entry name" value="PLECKSTRIN HOMOLOGY DOMAIN-CONTAINING FAMILY A MEMBER 8"/>
    <property type="match status" value="1"/>
</dbReference>
<dbReference type="InterPro" id="IPR014830">
    <property type="entry name" value="Glycolipid_transfer_prot_dom"/>
</dbReference>
<name>A0A1C3KBJ8_PLAMA</name>
<dbReference type="AlphaFoldDB" id="A0A1C3KBJ8"/>
<feature type="domain" description="Glycolipid transfer protein" evidence="2">
    <location>
        <begin position="29"/>
        <end position="176"/>
    </location>
</feature>
<evidence type="ECO:0000313" key="4">
    <source>
        <dbReference type="Proteomes" id="UP000219799"/>
    </source>
</evidence>
<dbReference type="GO" id="GO:1902388">
    <property type="term" value="F:ceramide 1-phosphate transfer activity"/>
    <property type="evidence" value="ECO:0007669"/>
    <property type="project" value="TreeGrafter"/>
</dbReference>
<dbReference type="PANTHER" id="PTHR10219">
    <property type="entry name" value="GLYCOLIPID TRANSFER PROTEIN-RELATED"/>
    <property type="match status" value="1"/>
</dbReference>
<keyword evidence="1" id="KW-0813">Transport</keyword>
<proteinExistence type="predicted"/>
<dbReference type="SUPFAM" id="SSF110004">
    <property type="entry name" value="Glycolipid transfer protein, GLTP"/>
    <property type="match status" value="1"/>
</dbReference>
<dbReference type="Proteomes" id="UP000219799">
    <property type="component" value="Chromosome 7"/>
</dbReference>